<dbReference type="EMBL" id="JANBUH010000059">
    <property type="protein sequence ID" value="KAJ2755527.1"/>
    <property type="molecule type" value="Genomic_DNA"/>
</dbReference>
<sequence>MADKTSNDTGDTLTQERKPSNKASAKQRAHIEHLMQNIDKPIELPQSSNKRSLLKPPPEIVLNVKGSSAGAGSSDFHTYRELRRKEHLRIKLMEAEAAEDVLGEEFNRERESLKRQDEEKTAKNRAKRQKRNKTKKSIKSNSTEPLPPPPAAED</sequence>
<dbReference type="GO" id="GO:0005730">
    <property type="term" value="C:nucleolus"/>
    <property type="evidence" value="ECO:0007669"/>
    <property type="project" value="TreeGrafter"/>
</dbReference>
<dbReference type="PANTHER" id="PTHR13507:SF0">
    <property type="entry name" value="PRKR-INTERACTING PROTEIN 1"/>
    <property type="match status" value="1"/>
</dbReference>
<dbReference type="AlphaFoldDB" id="A0A9W8GXW2"/>
<feature type="region of interest" description="Disordered" evidence="1">
    <location>
        <begin position="1"/>
        <end position="75"/>
    </location>
</feature>
<evidence type="ECO:0000313" key="3">
    <source>
        <dbReference type="Proteomes" id="UP001140011"/>
    </source>
</evidence>
<dbReference type="GO" id="GO:0004860">
    <property type="term" value="F:protein kinase inhibitor activity"/>
    <property type="evidence" value="ECO:0007669"/>
    <property type="project" value="TreeGrafter"/>
</dbReference>
<keyword evidence="3" id="KW-1185">Reference proteome</keyword>
<dbReference type="OrthoDB" id="10067079at2759"/>
<organism evidence="2 3">
    <name type="scientific">Coemansia pectinata</name>
    <dbReference type="NCBI Taxonomy" id="1052879"/>
    <lineage>
        <taxon>Eukaryota</taxon>
        <taxon>Fungi</taxon>
        <taxon>Fungi incertae sedis</taxon>
        <taxon>Zoopagomycota</taxon>
        <taxon>Kickxellomycotina</taxon>
        <taxon>Kickxellomycetes</taxon>
        <taxon>Kickxellales</taxon>
        <taxon>Kickxellaceae</taxon>
        <taxon>Coemansia</taxon>
    </lineage>
</organism>
<comment type="caution">
    <text evidence="2">The sequence shown here is derived from an EMBL/GenBank/DDBJ whole genome shotgun (WGS) entry which is preliminary data.</text>
</comment>
<proteinExistence type="predicted"/>
<dbReference type="GO" id="GO:0003725">
    <property type="term" value="F:double-stranded RNA binding"/>
    <property type="evidence" value="ECO:0007669"/>
    <property type="project" value="InterPro"/>
</dbReference>
<evidence type="ECO:0000313" key="2">
    <source>
        <dbReference type="EMBL" id="KAJ2755527.1"/>
    </source>
</evidence>
<dbReference type="GO" id="GO:0019901">
    <property type="term" value="F:protein kinase binding"/>
    <property type="evidence" value="ECO:0007669"/>
    <property type="project" value="TreeGrafter"/>
</dbReference>
<feature type="compositionally biased region" description="Basic and acidic residues" evidence="1">
    <location>
        <begin position="105"/>
        <end position="122"/>
    </location>
</feature>
<dbReference type="InterPro" id="IPR009548">
    <property type="entry name" value="Prkrip1"/>
</dbReference>
<feature type="compositionally biased region" description="Basic residues" evidence="1">
    <location>
        <begin position="123"/>
        <end position="138"/>
    </location>
</feature>
<protein>
    <submittedName>
        <fullName evidence="2">PRKR-interacting protein 1</fullName>
    </submittedName>
</protein>
<dbReference type="PANTHER" id="PTHR13507">
    <property type="entry name" value="PRKR-INTERACTING PROTEIN 1"/>
    <property type="match status" value="1"/>
</dbReference>
<evidence type="ECO:0000256" key="1">
    <source>
        <dbReference type="SAM" id="MobiDB-lite"/>
    </source>
</evidence>
<accession>A0A9W8GXW2</accession>
<name>A0A9W8GXW2_9FUNG</name>
<feature type="region of interest" description="Disordered" evidence="1">
    <location>
        <begin position="96"/>
        <end position="154"/>
    </location>
</feature>
<gene>
    <name evidence="2" type="primary">PRKRIP1</name>
    <name evidence="2" type="ORF">GGI19_001582</name>
</gene>
<reference evidence="2" key="1">
    <citation type="submission" date="2022-07" db="EMBL/GenBank/DDBJ databases">
        <title>Phylogenomic reconstructions and comparative analyses of Kickxellomycotina fungi.</title>
        <authorList>
            <person name="Reynolds N.K."/>
            <person name="Stajich J.E."/>
            <person name="Barry K."/>
            <person name="Grigoriev I.V."/>
            <person name="Crous P."/>
            <person name="Smith M.E."/>
        </authorList>
    </citation>
    <scope>NUCLEOTIDE SEQUENCE</scope>
    <source>
        <strain evidence="2">BCRC 34297</strain>
    </source>
</reference>
<dbReference type="Proteomes" id="UP001140011">
    <property type="component" value="Unassembled WGS sequence"/>
</dbReference>
<dbReference type="Pfam" id="PF06658">
    <property type="entry name" value="DUF1168"/>
    <property type="match status" value="1"/>
</dbReference>
<feature type="compositionally biased region" description="Pro residues" evidence="1">
    <location>
        <begin position="145"/>
        <end position="154"/>
    </location>
</feature>